<evidence type="ECO:0000256" key="1">
    <source>
        <dbReference type="SAM" id="MobiDB-lite"/>
    </source>
</evidence>
<organism evidence="3 4">
    <name type="scientific">Allacma fusca</name>
    <dbReference type="NCBI Taxonomy" id="39272"/>
    <lineage>
        <taxon>Eukaryota</taxon>
        <taxon>Metazoa</taxon>
        <taxon>Ecdysozoa</taxon>
        <taxon>Arthropoda</taxon>
        <taxon>Hexapoda</taxon>
        <taxon>Collembola</taxon>
        <taxon>Symphypleona</taxon>
        <taxon>Sminthuridae</taxon>
        <taxon>Allacma</taxon>
    </lineage>
</organism>
<reference evidence="3" key="1">
    <citation type="submission" date="2021-06" db="EMBL/GenBank/DDBJ databases">
        <authorList>
            <person name="Hodson N. C."/>
            <person name="Mongue J. A."/>
            <person name="Jaron S. K."/>
        </authorList>
    </citation>
    <scope>NUCLEOTIDE SEQUENCE</scope>
</reference>
<dbReference type="Pfam" id="PF15477">
    <property type="entry name" value="SMAP"/>
    <property type="match status" value="1"/>
</dbReference>
<dbReference type="Proteomes" id="UP000708208">
    <property type="component" value="Unassembled WGS sequence"/>
</dbReference>
<dbReference type="OrthoDB" id="1928974at2759"/>
<evidence type="ECO:0000313" key="3">
    <source>
        <dbReference type="EMBL" id="CAG7833677.1"/>
    </source>
</evidence>
<feature type="region of interest" description="Disordered" evidence="1">
    <location>
        <begin position="1"/>
        <end position="135"/>
    </location>
</feature>
<evidence type="ECO:0000313" key="4">
    <source>
        <dbReference type="Proteomes" id="UP000708208"/>
    </source>
</evidence>
<keyword evidence="4" id="KW-1185">Reference proteome</keyword>
<dbReference type="EMBL" id="CAJVCH010569973">
    <property type="protein sequence ID" value="CAG7833677.1"/>
    <property type="molecule type" value="Genomic_DNA"/>
</dbReference>
<dbReference type="InterPro" id="IPR028124">
    <property type="entry name" value="SMAP_dom"/>
</dbReference>
<evidence type="ECO:0000259" key="2">
    <source>
        <dbReference type="Pfam" id="PF15477"/>
    </source>
</evidence>
<protein>
    <recommendedName>
        <fullName evidence="2">Small acidic protein-like domain-containing protein</fullName>
    </recommendedName>
</protein>
<name>A0A8J2LNW7_9HEXA</name>
<proteinExistence type="predicted"/>
<feature type="region of interest" description="Disordered" evidence="1">
    <location>
        <begin position="197"/>
        <end position="225"/>
    </location>
</feature>
<dbReference type="PANTHER" id="PTHR22426:SF2">
    <property type="entry name" value="ARGININE_SERINE-RICH COILED-COIL PROTEIN 2"/>
    <property type="match status" value="1"/>
</dbReference>
<dbReference type="PANTHER" id="PTHR22426">
    <property type="entry name" value="ARGININE_SERINE-RICH COILED-COIL PROTEIN 2"/>
    <property type="match status" value="1"/>
</dbReference>
<accession>A0A8J2LNW7</accession>
<dbReference type="AlphaFoldDB" id="A0A8J2LNW7"/>
<sequence>MSMSSRLGSKEKDVSDTEVKTSKSTDDTEQSLRRSLSPQHRVGSKDHRDRKRSRSPHHRRRSHSRERRRSRSRERDRRRRRRSSRSSSTERHEKDRERSKMEMRQQLARNYEEQIEKLKSNQYGPPPQAGHKYPNQVHVEPSKLVEQIEKRKFLFKKDKPAEATTSNTTLWKNTAFTDDSDGKMSAKFKRLMGMKDNETAVSGSGSGSGTGSGNSGTASTNTDNDSVKKLDEYFANLEKQYEVARATTHTQRGLGLGFSSGRVFPVHPKPGNVVIFCGFLNLTSDAHEADRSSS</sequence>
<feature type="compositionally biased region" description="Basic and acidic residues" evidence="1">
    <location>
        <begin position="110"/>
        <end position="119"/>
    </location>
</feature>
<feature type="compositionally biased region" description="Basic residues" evidence="1">
    <location>
        <begin position="48"/>
        <end position="84"/>
    </location>
</feature>
<feature type="domain" description="Small acidic protein-like" evidence="2">
    <location>
        <begin position="171"/>
        <end position="257"/>
    </location>
</feature>
<feature type="compositionally biased region" description="Gly residues" evidence="1">
    <location>
        <begin position="204"/>
        <end position="214"/>
    </location>
</feature>
<gene>
    <name evidence="3" type="ORF">AFUS01_LOCUS43272</name>
</gene>
<feature type="compositionally biased region" description="Basic and acidic residues" evidence="1">
    <location>
        <begin position="88"/>
        <end position="103"/>
    </location>
</feature>
<comment type="caution">
    <text evidence="3">The sequence shown here is derived from an EMBL/GenBank/DDBJ whole genome shotgun (WGS) entry which is preliminary data.</text>
</comment>
<feature type="compositionally biased region" description="Basic and acidic residues" evidence="1">
    <location>
        <begin position="8"/>
        <end position="32"/>
    </location>
</feature>